<comment type="caution">
    <text evidence="1">The sequence shown here is derived from an EMBL/GenBank/DDBJ whole genome shotgun (WGS) entry which is preliminary data.</text>
</comment>
<accession>A0AAW1Q2C0</accession>
<proteinExistence type="predicted"/>
<name>A0AAW1Q2C0_9CHLO</name>
<sequence>MGGAAKLVDLNYSPPSGWTGPVFALSQDYPTQLPPATSFPWQTIDFKTLPKEYLQAVLDYCYEGSIDNSFVPQKNPVRKWFHAPWMHTGPNAREFVHGLTNERQSRPFELSDMQNTAHNNAAVGFYNDVGGYTIGRVWADPVHPDPTQASFPEGAVSYKLLFTQAPAAKVPFLAGAPEWSADVNRNPQRPSTAAQVENKKVRLLQIDVAVKDRRADPAGGWVFGTFQYDDAVQDASPWRRVTPVGLAWGNDPTLTETQFNAGNAPAESWIPKSVSLVPGGNATEAERLQWFRNLQPGQAFTPGAQSLDFSLQLGVSIQNFAASITPPQDPSRRALLEAAPSAAPVKSFVEELLKDNIDGAAE</sequence>
<dbReference type="EMBL" id="JALJOR010000006">
    <property type="protein sequence ID" value="KAK9815901.1"/>
    <property type="molecule type" value="Genomic_DNA"/>
</dbReference>
<reference evidence="1 2" key="1">
    <citation type="journal article" date="2024" name="Nat. Commun.">
        <title>Phylogenomics reveals the evolutionary origins of lichenization in chlorophyte algae.</title>
        <authorList>
            <person name="Puginier C."/>
            <person name="Libourel C."/>
            <person name="Otte J."/>
            <person name="Skaloud P."/>
            <person name="Haon M."/>
            <person name="Grisel S."/>
            <person name="Petersen M."/>
            <person name="Berrin J.G."/>
            <person name="Delaux P.M."/>
            <person name="Dal Grande F."/>
            <person name="Keller J."/>
        </authorList>
    </citation>
    <scope>NUCLEOTIDE SEQUENCE [LARGE SCALE GENOMIC DNA]</scope>
    <source>
        <strain evidence="1 2">SAG 2043</strain>
    </source>
</reference>
<organism evidence="1 2">
    <name type="scientific">[Myrmecia] bisecta</name>
    <dbReference type="NCBI Taxonomy" id="41462"/>
    <lineage>
        <taxon>Eukaryota</taxon>
        <taxon>Viridiplantae</taxon>
        <taxon>Chlorophyta</taxon>
        <taxon>core chlorophytes</taxon>
        <taxon>Trebouxiophyceae</taxon>
        <taxon>Trebouxiales</taxon>
        <taxon>Trebouxiaceae</taxon>
        <taxon>Myrmecia</taxon>
    </lineage>
</organism>
<evidence type="ECO:0000313" key="2">
    <source>
        <dbReference type="Proteomes" id="UP001489004"/>
    </source>
</evidence>
<dbReference type="AlphaFoldDB" id="A0AAW1Q2C0"/>
<keyword evidence="2" id="KW-1185">Reference proteome</keyword>
<protein>
    <submittedName>
        <fullName evidence="1">Uncharacterized protein</fullName>
    </submittedName>
</protein>
<dbReference type="Proteomes" id="UP001489004">
    <property type="component" value="Unassembled WGS sequence"/>
</dbReference>
<evidence type="ECO:0000313" key="1">
    <source>
        <dbReference type="EMBL" id="KAK9815901.1"/>
    </source>
</evidence>
<gene>
    <name evidence="1" type="ORF">WJX72_011656</name>
</gene>